<proteinExistence type="predicted"/>
<accession>A0ACB0YSY1</accession>
<comment type="caution">
    <text evidence="1">The sequence shown here is derived from an EMBL/GenBank/DDBJ whole genome shotgun (WGS) entry which is preliminary data.</text>
</comment>
<evidence type="ECO:0000313" key="1">
    <source>
        <dbReference type="EMBL" id="CAK5060939.1"/>
    </source>
</evidence>
<sequence>MYHTPLCRAWSITYCKFFLPLTPKLKSYQTSKFPSHFLLKRKYSFSPIEEQCPPLLHLMRIKKRKEGRDAFPLPFPPILFLLL</sequence>
<dbReference type="EMBL" id="CAVMJV010000018">
    <property type="protein sequence ID" value="CAK5060939.1"/>
    <property type="molecule type" value="Genomic_DNA"/>
</dbReference>
<name>A0ACB0YSY1_MELEN</name>
<organism evidence="1 2">
    <name type="scientific">Meloidogyne enterolobii</name>
    <name type="common">Root-knot nematode worm</name>
    <name type="synonym">Meloidogyne mayaguensis</name>
    <dbReference type="NCBI Taxonomy" id="390850"/>
    <lineage>
        <taxon>Eukaryota</taxon>
        <taxon>Metazoa</taxon>
        <taxon>Ecdysozoa</taxon>
        <taxon>Nematoda</taxon>
        <taxon>Chromadorea</taxon>
        <taxon>Rhabditida</taxon>
        <taxon>Tylenchina</taxon>
        <taxon>Tylenchomorpha</taxon>
        <taxon>Tylenchoidea</taxon>
        <taxon>Meloidogynidae</taxon>
        <taxon>Meloidogyninae</taxon>
        <taxon>Meloidogyne</taxon>
    </lineage>
</organism>
<dbReference type="Proteomes" id="UP001497535">
    <property type="component" value="Unassembled WGS sequence"/>
</dbReference>
<gene>
    <name evidence="1" type="ORF">MENTE1834_LOCUS16094</name>
</gene>
<keyword evidence="2" id="KW-1185">Reference proteome</keyword>
<evidence type="ECO:0000313" key="2">
    <source>
        <dbReference type="Proteomes" id="UP001497535"/>
    </source>
</evidence>
<reference evidence="1" key="1">
    <citation type="submission" date="2023-11" db="EMBL/GenBank/DDBJ databases">
        <authorList>
            <person name="Poullet M."/>
        </authorList>
    </citation>
    <scope>NUCLEOTIDE SEQUENCE</scope>
    <source>
        <strain evidence="1">E1834</strain>
    </source>
</reference>
<protein>
    <submittedName>
        <fullName evidence="1">Uncharacterized protein</fullName>
    </submittedName>
</protein>